<proteinExistence type="predicted"/>
<name>A0A6M3KQ13_9ZZZZ</name>
<protein>
    <submittedName>
        <fullName evidence="2">Putative glycosyltransferase</fullName>
    </submittedName>
</protein>
<dbReference type="SUPFAM" id="SSF53756">
    <property type="entry name" value="UDP-Glycosyltransferase/glycogen phosphorylase"/>
    <property type="match status" value="1"/>
</dbReference>
<dbReference type="Gene3D" id="3.40.50.2000">
    <property type="entry name" value="Glycogen Phosphorylase B"/>
    <property type="match status" value="2"/>
</dbReference>
<evidence type="ECO:0000313" key="1">
    <source>
        <dbReference type="EMBL" id="QJA65515.1"/>
    </source>
</evidence>
<dbReference type="AlphaFoldDB" id="A0A6M3KQ13"/>
<reference evidence="2" key="1">
    <citation type="submission" date="2020-03" db="EMBL/GenBank/DDBJ databases">
        <title>The deep terrestrial virosphere.</title>
        <authorList>
            <person name="Holmfeldt K."/>
            <person name="Nilsson E."/>
            <person name="Simone D."/>
            <person name="Lopez-Fernandez M."/>
            <person name="Wu X."/>
            <person name="de Brujin I."/>
            <person name="Lundin D."/>
            <person name="Andersson A."/>
            <person name="Bertilsson S."/>
            <person name="Dopson M."/>
        </authorList>
    </citation>
    <scope>NUCLEOTIDE SEQUENCE</scope>
    <source>
        <strain evidence="2">MM415A00224</strain>
        <strain evidence="1">MM415B00387</strain>
    </source>
</reference>
<dbReference type="EMBL" id="MT142524">
    <property type="protein sequence ID" value="QJA84149.1"/>
    <property type="molecule type" value="Genomic_DNA"/>
</dbReference>
<evidence type="ECO:0000313" key="2">
    <source>
        <dbReference type="EMBL" id="QJA84149.1"/>
    </source>
</evidence>
<accession>A0A6M3KQ13</accession>
<dbReference type="EMBL" id="MT141540">
    <property type="protein sequence ID" value="QJA65515.1"/>
    <property type="molecule type" value="Genomic_DNA"/>
</dbReference>
<dbReference type="GO" id="GO:0016740">
    <property type="term" value="F:transferase activity"/>
    <property type="evidence" value="ECO:0007669"/>
    <property type="project" value="UniProtKB-KW"/>
</dbReference>
<keyword evidence="2" id="KW-0808">Transferase</keyword>
<sequence length="429" mass="49370">MKIAILTSFQELNPGYSLTGIVRDQITMLRRYGHEVRLFVSEKYHGEDDVAGAEIHRAIPFAHLVDYKSIKEVSSEHRMTAKTMAAVMKKDLDGFDIAFTHDFVLTGWHLPFCMGCIQAGKLLPGLRWLHWIHSIPSGMRDWWTVRDWGPHQHTLVFPNETDRLHVAEQYRGWMDNVRVIHHIKDMRSWFDFSPETCDIIDRVPALLQADIVQILPASVDRLETKGVREVIRIFSKLKMLGKSVCLAIANQWATTRTHKENIDRYKDAASSWGLVPGKEIVFTSELRSEWEVGVPSRVVRELFQCANLFVFPTFCESFGLVVPEAALSGGVLMVLNRSLRMQMEIAGGAGSALYFDFGSYQHEVRHQDEDGYFRDIALIVLSRMRENESVHAKTYMRKFYNWDYLYKAEYAPVLTETRYAQGETVCALK</sequence>
<gene>
    <name evidence="2" type="ORF">MM415A00224_0048</name>
    <name evidence="1" type="ORF">MM415B00387_0008</name>
</gene>
<organism evidence="2">
    <name type="scientific">viral metagenome</name>
    <dbReference type="NCBI Taxonomy" id="1070528"/>
    <lineage>
        <taxon>unclassified sequences</taxon>
        <taxon>metagenomes</taxon>
        <taxon>organismal metagenomes</taxon>
    </lineage>
</organism>